<organism evidence="2 3">
    <name type="scientific">Candidatus Aphodenecus pullistercoris</name>
    <dbReference type="NCBI Taxonomy" id="2840669"/>
    <lineage>
        <taxon>Bacteria</taxon>
        <taxon>Pseudomonadati</taxon>
        <taxon>Spirochaetota</taxon>
        <taxon>Spirochaetia</taxon>
        <taxon>Spirochaetales</taxon>
        <taxon>Candidatus Aphodenecus</taxon>
    </lineage>
</organism>
<name>A0A9D9E8V0_9SPIR</name>
<feature type="region of interest" description="Disordered" evidence="1">
    <location>
        <begin position="126"/>
        <end position="155"/>
    </location>
</feature>
<proteinExistence type="predicted"/>
<dbReference type="InterPro" id="IPR007731">
    <property type="entry name" value="DUF669"/>
</dbReference>
<dbReference type="Proteomes" id="UP000823633">
    <property type="component" value="Unassembled WGS sequence"/>
</dbReference>
<sequence length="155" mass="16898">MAVNVNKLEPPINAELHDGTYEAVIEKCEERVPRSGNGTQLFLMPRVAGPACIGAAAFDHITLTSSSVGAVYYGTRKLHQLLEAVGLGGVSSFEPSDLIGKRVRIVIRMKHTDRWGWQPEVVAYEKAENGSAPADEADADENYEEAPDTKDDIPF</sequence>
<reference evidence="2" key="2">
    <citation type="journal article" date="2021" name="PeerJ">
        <title>Extensive microbial diversity within the chicken gut microbiome revealed by metagenomics and culture.</title>
        <authorList>
            <person name="Gilroy R."/>
            <person name="Ravi A."/>
            <person name="Getino M."/>
            <person name="Pursley I."/>
            <person name="Horton D.L."/>
            <person name="Alikhan N.F."/>
            <person name="Baker D."/>
            <person name="Gharbi K."/>
            <person name="Hall N."/>
            <person name="Watson M."/>
            <person name="Adriaenssens E.M."/>
            <person name="Foster-Nyarko E."/>
            <person name="Jarju S."/>
            <person name="Secka A."/>
            <person name="Antonio M."/>
            <person name="Oren A."/>
            <person name="Chaudhuri R.R."/>
            <person name="La Ragione R."/>
            <person name="Hildebrand F."/>
            <person name="Pallen M.J."/>
        </authorList>
    </citation>
    <scope>NUCLEOTIDE SEQUENCE</scope>
    <source>
        <strain evidence="2">11167</strain>
    </source>
</reference>
<protein>
    <submittedName>
        <fullName evidence="2">DUF669 domain-containing protein</fullName>
    </submittedName>
</protein>
<reference evidence="2" key="1">
    <citation type="submission" date="2020-10" db="EMBL/GenBank/DDBJ databases">
        <authorList>
            <person name="Gilroy R."/>
        </authorList>
    </citation>
    <scope>NUCLEOTIDE SEQUENCE</scope>
    <source>
        <strain evidence="2">11167</strain>
    </source>
</reference>
<dbReference type="EMBL" id="JADIMU010000021">
    <property type="protein sequence ID" value="MBO8442777.1"/>
    <property type="molecule type" value="Genomic_DNA"/>
</dbReference>
<evidence type="ECO:0000256" key="1">
    <source>
        <dbReference type="SAM" id="MobiDB-lite"/>
    </source>
</evidence>
<feature type="compositionally biased region" description="Acidic residues" evidence="1">
    <location>
        <begin position="135"/>
        <end position="146"/>
    </location>
</feature>
<evidence type="ECO:0000313" key="3">
    <source>
        <dbReference type="Proteomes" id="UP000823633"/>
    </source>
</evidence>
<accession>A0A9D9E8V0</accession>
<dbReference type="AlphaFoldDB" id="A0A9D9E8V0"/>
<comment type="caution">
    <text evidence="2">The sequence shown here is derived from an EMBL/GenBank/DDBJ whole genome shotgun (WGS) entry which is preliminary data.</text>
</comment>
<gene>
    <name evidence="2" type="ORF">IAC42_03340</name>
</gene>
<dbReference type="Pfam" id="PF05037">
    <property type="entry name" value="DUF669"/>
    <property type="match status" value="1"/>
</dbReference>
<evidence type="ECO:0000313" key="2">
    <source>
        <dbReference type="EMBL" id="MBO8442777.1"/>
    </source>
</evidence>